<dbReference type="PROSITE" id="PS00365">
    <property type="entry name" value="NIR_SIR"/>
    <property type="match status" value="1"/>
</dbReference>
<dbReference type="PANTHER" id="PTHR32439:SF0">
    <property type="entry name" value="FERREDOXIN--NITRITE REDUCTASE, CHLOROPLASTIC"/>
    <property type="match status" value="1"/>
</dbReference>
<dbReference type="PANTHER" id="PTHR32439">
    <property type="entry name" value="FERREDOXIN--NITRITE REDUCTASE, CHLOROPLASTIC"/>
    <property type="match status" value="1"/>
</dbReference>
<feature type="domain" description="Nitrite/Sulfite reductase ferredoxin-like" evidence="9">
    <location>
        <begin position="363"/>
        <end position="429"/>
    </location>
</feature>
<dbReference type="InterPro" id="IPR006066">
    <property type="entry name" value="NO2/SO3_Rdtase_FeS/sirohaem_BS"/>
</dbReference>
<dbReference type="Gene3D" id="3.90.480.10">
    <property type="entry name" value="Sulfite Reductase Hemoprotein,Domain 2"/>
    <property type="match status" value="1"/>
</dbReference>
<dbReference type="AlphaFoldDB" id="A0A4D7QN75"/>
<gene>
    <name evidence="10" type="ORF">E8L99_17385</name>
</gene>
<dbReference type="NCBIfam" id="TIGR02435">
    <property type="entry name" value="CobG"/>
    <property type="match status" value="1"/>
</dbReference>
<dbReference type="SUPFAM" id="SSF55124">
    <property type="entry name" value="Nitrite/Sulfite reductase N-terminal domain-like"/>
    <property type="match status" value="2"/>
</dbReference>
<feature type="domain" description="Nitrite/sulphite reductase 4Fe-4S" evidence="8">
    <location>
        <begin position="443"/>
        <end position="559"/>
    </location>
</feature>
<dbReference type="InterPro" id="IPR006067">
    <property type="entry name" value="NO2/SO3_Rdtase_4Fe4S_dom"/>
</dbReference>
<comment type="similarity">
    <text evidence="1">Belongs to the nitrite and sulfite reductase 4Fe-4S domain family.</text>
</comment>
<dbReference type="OrthoDB" id="9803707at2"/>
<evidence type="ECO:0000256" key="2">
    <source>
        <dbReference type="ARBA" id="ARBA00022485"/>
    </source>
</evidence>
<keyword evidence="3" id="KW-0349">Heme</keyword>
<sequence length="595" mass="64299">MSQDFSADQKRYLEGFVAGAAASRAVGGLGTGAAQTLAGPAGPDAEHIRAQDAQVAAGKKLVDQEKWKREQHPFEAYPRLVREAATGKLPGPADNFRWRYFGLFNVAPAQDSFMLRMRIPNGILKAHQFEGAAELARRYGGDYLHVTTRANLQMREIRPENAQPLLEEMMDLGLVARGSGADNIRNVTGSPLAGIDGQELLDTRPLCRQWHFHILADRTLYGLPRKFNVSFDGAGVSPALEETNDIGFQAVRVLDGSEVDPGIWMRVVLGGISGHHDLARPTGTFCRPEEATEVADAIIRVFIDHGDRTNRNKSRLKYVLDAWGFEKFLEAVEEKLGRALQRIAEADIAPRPPTDRYAHVGVHPQKQAGLNWVGVGVPVGKLTCDQATGLADLARTSGDGDVRLTVWQNLILSGVPDAAVVAVQARIEALGLSTAVTPIRAGLVACTGNAGCKFAASNTKQHALDIADHVEARVPIDVPVNIHLTGCHHSCAQHYIGDIGLIGARVPINEDGDTVEGYDIVVGGGFAENARIGRSLWTAVKATDAPRHVEALLKAYLAHRTGADESFQAFTVRHEIEALDALVQPSIAVMREAAE</sequence>
<feature type="domain" description="Nitrite/sulphite reductase 4Fe-4S" evidence="8">
    <location>
        <begin position="181"/>
        <end position="338"/>
    </location>
</feature>
<dbReference type="Gene3D" id="3.30.413.10">
    <property type="entry name" value="Sulfite Reductase Hemoprotein, domain 1"/>
    <property type="match status" value="2"/>
</dbReference>
<dbReference type="GO" id="GO:0046872">
    <property type="term" value="F:metal ion binding"/>
    <property type="evidence" value="ECO:0007669"/>
    <property type="project" value="UniProtKB-KW"/>
</dbReference>
<evidence type="ECO:0000256" key="3">
    <source>
        <dbReference type="ARBA" id="ARBA00022617"/>
    </source>
</evidence>
<dbReference type="GO" id="GO:0020037">
    <property type="term" value="F:heme binding"/>
    <property type="evidence" value="ECO:0007669"/>
    <property type="project" value="InterPro"/>
</dbReference>
<dbReference type="RefSeq" id="WP_137100732.1">
    <property type="nucleotide sequence ID" value="NZ_CP039865.1"/>
</dbReference>
<keyword evidence="7" id="KW-0411">Iron-sulfur</keyword>
<dbReference type="GO" id="GO:0016491">
    <property type="term" value="F:oxidoreductase activity"/>
    <property type="evidence" value="ECO:0007669"/>
    <property type="project" value="UniProtKB-KW"/>
</dbReference>
<dbReference type="EMBL" id="CP039865">
    <property type="protein sequence ID" value="QCK87403.1"/>
    <property type="molecule type" value="Genomic_DNA"/>
</dbReference>
<dbReference type="InterPro" id="IPR045854">
    <property type="entry name" value="NO2/SO3_Rdtase_4Fe4S_sf"/>
</dbReference>
<name>A0A4D7QN75_9HYPH</name>
<dbReference type="NCBIfam" id="NF007126">
    <property type="entry name" value="PRK09567.1"/>
    <property type="match status" value="1"/>
</dbReference>
<keyword evidence="4" id="KW-0479">Metal-binding</keyword>
<dbReference type="InterPro" id="IPR005117">
    <property type="entry name" value="NiRdtase/SiRdtase_haem-b_fer"/>
</dbReference>
<keyword evidence="5" id="KW-0560">Oxidoreductase</keyword>
<organism evidence="10 11">
    <name type="scientific">Phreatobacter aquaticus</name>
    <dbReference type="NCBI Taxonomy" id="2570229"/>
    <lineage>
        <taxon>Bacteria</taxon>
        <taxon>Pseudomonadati</taxon>
        <taxon>Pseudomonadota</taxon>
        <taxon>Alphaproteobacteria</taxon>
        <taxon>Hyphomicrobiales</taxon>
        <taxon>Phreatobacteraceae</taxon>
        <taxon>Phreatobacter</taxon>
    </lineage>
</organism>
<dbReference type="InterPro" id="IPR036136">
    <property type="entry name" value="Nit/Sulf_reduc_fer-like_dom_sf"/>
</dbReference>
<keyword evidence="6" id="KW-0408">Iron</keyword>
<evidence type="ECO:0000313" key="11">
    <source>
        <dbReference type="Proteomes" id="UP000298588"/>
    </source>
</evidence>
<dbReference type="SUPFAM" id="SSF56014">
    <property type="entry name" value="Nitrite and sulphite reductase 4Fe-4S domain-like"/>
    <property type="match status" value="2"/>
</dbReference>
<evidence type="ECO:0000256" key="7">
    <source>
        <dbReference type="ARBA" id="ARBA00023014"/>
    </source>
</evidence>
<dbReference type="Pfam" id="PF01077">
    <property type="entry name" value="NIR_SIR"/>
    <property type="match status" value="2"/>
</dbReference>
<reference evidence="10 11" key="1">
    <citation type="submission" date="2019-04" db="EMBL/GenBank/DDBJ databases">
        <title>Phreatobacter aquaticus sp. nov.</title>
        <authorList>
            <person name="Choi A."/>
            <person name="Baek K."/>
        </authorList>
    </citation>
    <scope>NUCLEOTIDE SEQUENCE [LARGE SCALE GENOMIC DNA]</scope>
    <source>
        <strain evidence="10 11">NMCR1094</strain>
    </source>
</reference>
<evidence type="ECO:0000313" key="10">
    <source>
        <dbReference type="EMBL" id="QCK87403.1"/>
    </source>
</evidence>
<evidence type="ECO:0000259" key="9">
    <source>
        <dbReference type="Pfam" id="PF03460"/>
    </source>
</evidence>
<dbReference type="InterPro" id="IPR051329">
    <property type="entry name" value="NIR_SIR_4Fe-4S"/>
</dbReference>
<evidence type="ECO:0000256" key="5">
    <source>
        <dbReference type="ARBA" id="ARBA00023002"/>
    </source>
</evidence>
<dbReference type="PRINTS" id="PR00397">
    <property type="entry name" value="SIROHAEM"/>
</dbReference>
<keyword evidence="11" id="KW-1185">Reference proteome</keyword>
<protein>
    <submittedName>
        <fullName evidence="10">NirA family protein</fullName>
    </submittedName>
</protein>
<keyword evidence="2" id="KW-0004">4Fe-4S</keyword>
<evidence type="ECO:0000256" key="4">
    <source>
        <dbReference type="ARBA" id="ARBA00022723"/>
    </source>
</evidence>
<dbReference type="KEGG" id="paqt:E8L99_17385"/>
<evidence type="ECO:0000259" key="8">
    <source>
        <dbReference type="Pfam" id="PF01077"/>
    </source>
</evidence>
<dbReference type="Pfam" id="PF03460">
    <property type="entry name" value="NIR_SIR_ferr"/>
    <property type="match status" value="2"/>
</dbReference>
<dbReference type="GO" id="GO:0051539">
    <property type="term" value="F:4 iron, 4 sulfur cluster binding"/>
    <property type="evidence" value="ECO:0007669"/>
    <property type="project" value="UniProtKB-KW"/>
</dbReference>
<proteinExistence type="inferred from homology"/>
<accession>A0A4D7QN75</accession>
<dbReference type="InterPro" id="IPR012798">
    <property type="entry name" value="Cbl_synth_CobG-like"/>
</dbReference>
<dbReference type="Proteomes" id="UP000298588">
    <property type="component" value="Chromosome"/>
</dbReference>
<evidence type="ECO:0000256" key="6">
    <source>
        <dbReference type="ARBA" id="ARBA00023004"/>
    </source>
</evidence>
<evidence type="ECO:0000256" key="1">
    <source>
        <dbReference type="ARBA" id="ARBA00010429"/>
    </source>
</evidence>
<feature type="domain" description="Nitrite/Sulfite reductase ferredoxin-like" evidence="9">
    <location>
        <begin position="111"/>
        <end position="170"/>
    </location>
</feature>